<dbReference type="InterPro" id="IPR003849">
    <property type="entry name" value="Preprotein_translocase_YajC"/>
</dbReference>
<dbReference type="PATRIC" id="fig|1307839.3.peg.4139"/>
<name>A0A0S2I5B3_9BACT</name>
<reference evidence="12 13" key="1">
    <citation type="submission" date="2015-11" db="EMBL/GenBank/DDBJ databases">
        <title>Description and complete genome sequence of a novel strain predominating in hypersaline microbial mats and representing a new family of the Bacteriodetes phylum.</title>
        <authorList>
            <person name="Spring S."/>
            <person name="Bunk B."/>
            <person name="Sproer C."/>
            <person name="Klenk H.-P."/>
        </authorList>
    </citation>
    <scope>NUCLEOTIDE SEQUENCE [LARGE SCALE GENOMIC DNA]</scope>
    <source>
        <strain evidence="12 13">L21-Spi-D4</strain>
    </source>
</reference>
<protein>
    <recommendedName>
        <fullName evidence="3">Sec translocon accessory complex subunit YajC</fullName>
    </recommendedName>
</protein>
<evidence type="ECO:0000313" key="12">
    <source>
        <dbReference type="EMBL" id="ALO17470.1"/>
    </source>
</evidence>
<dbReference type="Pfam" id="PF02699">
    <property type="entry name" value="YajC"/>
    <property type="match status" value="1"/>
</dbReference>
<keyword evidence="13" id="KW-1185">Reference proteome</keyword>
<dbReference type="NCBIfam" id="TIGR00739">
    <property type="entry name" value="yajC"/>
    <property type="match status" value="1"/>
</dbReference>
<evidence type="ECO:0000256" key="7">
    <source>
        <dbReference type="ARBA" id="ARBA00022927"/>
    </source>
</evidence>
<evidence type="ECO:0000256" key="10">
    <source>
        <dbReference type="ARBA" id="ARBA00023136"/>
    </source>
</evidence>
<comment type="similarity">
    <text evidence="2">Belongs to the YajC family.</text>
</comment>
<evidence type="ECO:0000256" key="11">
    <source>
        <dbReference type="SAM" id="Phobius"/>
    </source>
</evidence>
<evidence type="ECO:0000256" key="2">
    <source>
        <dbReference type="ARBA" id="ARBA00006742"/>
    </source>
</evidence>
<keyword evidence="8 11" id="KW-1133">Transmembrane helix</keyword>
<dbReference type="KEGG" id="blq:L21SP5_03878"/>
<dbReference type="GO" id="GO:0015031">
    <property type="term" value="P:protein transport"/>
    <property type="evidence" value="ECO:0007669"/>
    <property type="project" value="UniProtKB-KW"/>
</dbReference>
<dbReference type="EMBL" id="CP013118">
    <property type="protein sequence ID" value="ALO17470.1"/>
    <property type="molecule type" value="Genomic_DNA"/>
</dbReference>
<evidence type="ECO:0000256" key="4">
    <source>
        <dbReference type="ARBA" id="ARBA00022448"/>
    </source>
</evidence>
<accession>A0A0S2I5B3</accession>
<evidence type="ECO:0000256" key="5">
    <source>
        <dbReference type="ARBA" id="ARBA00022475"/>
    </source>
</evidence>
<proteinExistence type="inferred from homology"/>
<keyword evidence="5" id="KW-1003">Cell membrane</keyword>
<sequence length="104" mass="11757">MDILLMMSPEGETGGLGAFLPLLIIIVIFYFFMIRPQMKRQKEARKFRENIQKGDKVLTIGGIYGKVTDVSEKHVDLEISDNTRVKVDKTALVKDTSEIANANR</sequence>
<keyword evidence="10 11" id="KW-0472">Membrane</keyword>
<evidence type="ECO:0000256" key="1">
    <source>
        <dbReference type="ARBA" id="ARBA00004162"/>
    </source>
</evidence>
<dbReference type="PANTHER" id="PTHR33909:SF1">
    <property type="entry name" value="SEC TRANSLOCON ACCESSORY COMPLEX SUBUNIT YAJC"/>
    <property type="match status" value="1"/>
</dbReference>
<dbReference type="Proteomes" id="UP000064893">
    <property type="component" value="Chromosome"/>
</dbReference>
<dbReference type="STRING" id="1307839.L21SP5_03878"/>
<evidence type="ECO:0000256" key="8">
    <source>
        <dbReference type="ARBA" id="ARBA00022989"/>
    </source>
</evidence>
<keyword evidence="7" id="KW-0653">Protein transport</keyword>
<evidence type="ECO:0000313" key="13">
    <source>
        <dbReference type="Proteomes" id="UP000064893"/>
    </source>
</evidence>
<evidence type="ECO:0000256" key="9">
    <source>
        <dbReference type="ARBA" id="ARBA00023010"/>
    </source>
</evidence>
<feature type="transmembrane region" description="Helical" evidence="11">
    <location>
        <begin position="15"/>
        <end position="33"/>
    </location>
</feature>
<dbReference type="AlphaFoldDB" id="A0A0S2I5B3"/>
<dbReference type="OrthoDB" id="9800132at2"/>
<gene>
    <name evidence="12" type="ORF">L21SP5_03878</name>
</gene>
<evidence type="ECO:0000256" key="3">
    <source>
        <dbReference type="ARBA" id="ARBA00014962"/>
    </source>
</evidence>
<dbReference type="PANTHER" id="PTHR33909">
    <property type="entry name" value="SEC TRANSLOCON ACCESSORY COMPLEX SUBUNIT YAJC"/>
    <property type="match status" value="1"/>
</dbReference>
<keyword evidence="4" id="KW-0813">Transport</keyword>
<dbReference type="SMART" id="SM01323">
    <property type="entry name" value="YajC"/>
    <property type="match status" value="1"/>
</dbReference>
<dbReference type="PRINTS" id="PR01853">
    <property type="entry name" value="YAJCTRNLCASE"/>
</dbReference>
<evidence type="ECO:0000256" key="6">
    <source>
        <dbReference type="ARBA" id="ARBA00022692"/>
    </source>
</evidence>
<comment type="subcellular location">
    <subcellularLocation>
        <location evidence="1">Cell membrane</location>
        <topology evidence="1">Single-pass membrane protein</topology>
    </subcellularLocation>
</comment>
<organism evidence="12 13">
    <name type="scientific">Salinivirga cyanobacteriivorans</name>
    <dbReference type="NCBI Taxonomy" id="1307839"/>
    <lineage>
        <taxon>Bacteria</taxon>
        <taxon>Pseudomonadati</taxon>
        <taxon>Bacteroidota</taxon>
        <taxon>Bacteroidia</taxon>
        <taxon>Bacteroidales</taxon>
        <taxon>Salinivirgaceae</taxon>
        <taxon>Salinivirga</taxon>
    </lineage>
</organism>
<keyword evidence="9" id="KW-0811">Translocation</keyword>
<keyword evidence="6 11" id="KW-0812">Transmembrane</keyword>
<dbReference type="GO" id="GO:0005886">
    <property type="term" value="C:plasma membrane"/>
    <property type="evidence" value="ECO:0007669"/>
    <property type="project" value="UniProtKB-SubCell"/>
</dbReference>
<dbReference type="RefSeq" id="WP_057954731.1">
    <property type="nucleotide sequence ID" value="NZ_CP013118.1"/>
</dbReference>